<keyword evidence="2" id="KW-1133">Transmembrane helix</keyword>
<dbReference type="AlphaFoldDB" id="A0A511MQJ3"/>
<evidence type="ECO:0000256" key="2">
    <source>
        <dbReference type="SAM" id="Phobius"/>
    </source>
</evidence>
<dbReference type="EMBL" id="BJXA01000070">
    <property type="protein sequence ID" value="GEM42478.1"/>
    <property type="molecule type" value="Genomic_DNA"/>
</dbReference>
<keyword evidence="4" id="KW-1185">Reference proteome</keyword>
<evidence type="ECO:0000313" key="4">
    <source>
        <dbReference type="Proteomes" id="UP000321424"/>
    </source>
</evidence>
<name>A0A511MQJ3_9NOCA</name>
<organism evidence="3 4">
    <name type="scientific">Nocardia ninae NBRC 108245</name>
    <dbReference type="NCBI Taxonomy" id="1210091"/>
    <lineage>
        <taxon>Bacteria</taxon>
        <taxon>Bacillati</taxon>
        <taxon>Actinomycetota</taxon>
        <taxon>Actinomycetes</taxon>
        <taxon>Mycobacteriales</taxon>
        <taxon>Nocardiaceae</taxon>
        <taxon>Nocardia</taxon>
    </lineage>
</organism>
<dbReference type="Proteomes" id="UP000321424">
    <property type="component" value="Unassembled WGS sequence"/>
</dbReference>
<evidence type="ECO:0000256" key="1">
    <source>
        <dbReference type="SAM" id="MobiDB-lite"/>
    </source>
</evidence>
<keyword evidence="2" id="KW-0812">Transmembrane</keyword>
<accession>A0A511MQJ3</accession>
<feature type="region of interest" description="Disordered" evidence="1">
    <location>
        <begin position="77"/>
        <end position="182"/>
    </location>
</feature>
<evidence type="ECO:0000313" key="3">
    <source>
        <dbReference type="EMBL" id="GEM42478.1"/>
    </source>
</evidence>
<protein>
    <submittedName>
        <fullName evidence="3">Uncharacterized protein</fullName>
    </submittedName>
</protein>
<keyword evidence="2" id="KW-0472">Membrane</keyword>
<feature type="compositionally biased region" description="Gly residues" evidence="1">
    <location>
        <begin position="129"/>
        <end position="141"/>
    </location>
</feature>
<proteinExistence type="predicted"/>
<gene>
    <name evidence="3" type="ORF">NN4_69970</name>
</gene>
<sequence length="182" mass="18446">MLVIIGLVILLAAVIVGVTGVFANGGSTHTLTDNFAVFGYHVTGSTGVLFLYGIVVGAIGLAGLSLLLTGARRTARRGASARRELKATRRTPVFGSRRTPDQYPPNQPARSDLPGTEAGAGASSNVAGPGTGGHTLPGGQGRPPVVSPVVGTQDGPRAASGGLRSLFKPKSGDPQPADNTRR</sequence>
<dbReference type="RefSeq" id="WP_246181240.1">
    <property type="nucleotide sequence ID" value="NZ_BJXA01000070.1"/>
</dbReference>
<reference evidence="3 4" key="1">
    <citation type="submission" date="2019-07" db="EMBL/GenBank/DDBJ databases">
        <title>Whole genome shotgun sequence of Nocardia ninae NBRC 108245.</title>
        <authorList>
            <person name="Hosoyama A."/>
            <person name="Uohara A."/>
            <person name="Ohji S."/>
            <person name="Ichikawa N."/>
        </authorList>
    </citation>
    <scope>NUCLEOTIDE SEQUENCE [LARGE SCALE GENOMIC DNA]</scope>
    <source>
        <strain evidence="3 4">NBRC 108245</strain>
    </source>
</reference>
<comment type="caution">
    <text evidence="3">The sequence shown here is derived from an EMBL/GenBank/DDBJ whole genome shotgun (WGS) entry which is preliminary data.</text>
</comment>
<feature type="transmembrane region" description="Helical" evidence="2">
    <location>
        <begin position="47"/>
        <end position="68"/>
    </location>
</feature>